<dbReference type="GO" id="GO:0003677">
    <property type="term" value="F:DNA binding"/>
    <property type="evidence" value="ECO:0007669"/>
    <property type="project" value="UniProtKB-KW"/>
</dbReference>
<sequence length="112" mass="11708">MALFFDHHWYDARLAERGLDRATLAAAAGLSAADLDLVFKDQREIGPAELAVFAEMTGVSRDEAAHRAGVGAHAAPVDPAAERTARLEARVAALEAQVAGLAAAEAARSRSS</sequence>
<evidence type="ECO:0000313" key="4">
    <source>
        <dbReference type="Proteomes" id="UP000281192"/>
    </source>
</evidence>
<proteinExistence type="predicted"/>
<keyword evidence="2" id="KW-0238">DNA-binding</keyword>
<dbReference type="EMBL" id="CP026100">
    <property type="protein sequence ID" value="AYV46062.1"/>
    <property type="molecule type" value="Genomic_DNA"/>
</dbReference>
<gene>
    <name evidence="1" type="ORF">C1707_07250</name>
    <name evidence="2" type="ORF">CFHF_01720</name>
</gene>
<dbReference type="EMBL" id="PJRQ01000005">
    <property type="protein sequence ID" value="PLR20672.1"/>
    <property type="molecule type" value="Genomic_DNA"/>
</dbReference>
<reference evidence="1 4" key="2">
    <citation type="submission" date="2018-01" db="EMBL/GenBank/DDBJ databases">
        <title>Complete genome sequence of Caulobacter flavus RHGG3.</title>
        <authorList>
            <person name="Yang E."/>
        </authorList>
    </citation>
    <scope>NUCLEOTIDE SEQUENCE [LARGE SCALE GENOMIC DNA]</scope>
    <source>
        <strain evidence="1 4">RHGG3</strain>
    </source>
</reference>
<organism evidence="2 3">
    <name type="scientific">Caulobacter flavus</name>
    <dbReference type="NCBI Taxonomy" id="1679497"/>
    <lineage>
        <taxon>Bacteria</taxon>
        <taxon>Pseudomonadati</taxon>
        <taxon>Pseudomonadota</taxon>
        <taxon>Alphaproteobacteria</taxon>
        <taxon>Caulobacterales</taxon>
        <taxon>Caulobacteraceae</taxon>
        <taxon>Caulobacter</taxon>
    </lineage>
</organism>
<dbReference type="Proteomes" id="UP000234483">
    <property type="component" value="Unassembled WGS sequence"/>
</dbReference>
<dbReference type="AlphaFoldDB" id="A0A2N5D3R4"/>
<evidence type="ECO:0000313" key="3">
    <source>
        <dbReference type="Proteomes" id="UP000234483"/>
    </source>
</evidence>
<dbReference type="RefSeq" id="WP_101711307.1">
    <property type="nucleotide sequence ID" value="NZ_CP026100.1"/>
</dbReference>
<keyword evidence="4" id="KW-1185">Reference proteome</keyword>
<dbReference type="Proteomes" id="UP000281192">
    <property type="component" value="Chromosome"/>
</dbReference>
<evidence type="ECO:0000313" key="2">
    <source>
        <dbReference type="EMBL" id="PLR20672.1"/>
    </source>
</evidence>
<evidence type="ECO:0000313" key="1">
    <source>
        <dbReference type="EMBL" id="AYV46062.1"/>
    </source>
</evidence>
<dbReference type="KEGG" id="cfh:C1707_07250"/>
<reference evidence="2 3" key="1">
    <citation type="submission" date="2017-12" db="EMBL/GenBank/DDBJ databases">
        <title>The genome sequence of Caulobacter flavus CGMCC1 15093.</title>
        <authorList>
            <person name="Gao J."/>
            <person name="Mao X."/>
            <person name="Sun J."/>
        </authorList>
    </citation>
    <scope>NUCLEOTIDE SEQUENCE [LARGE SCALE GENOMIC DNA]</scope>
    <source>
        <strain evidence="2 3">CGMCC1 15093</strain>
    </source>
</reference>
<name>A0A2N5D3R4_9CAUL</name>
<protein>
    <submittedName>
        <fullName evidence="2">DNA-binding protein</fullName>
    </submittedName>
</protein>
<accession>A0A2N5D3R4</accession>